<dbReference type="AlphaFoldDB" id="A0A835NH96"/>
<sequence length="883" mass="96394">PPTHLAFHVPAFGSQLVNLSLSNISSLLRLLQLVLGLAAPREIDVGLFFLKCQLLGLFQTVLQVLHCLVQVLLHPLQSVPLPPHLCHSHLVCPVPTPSVPLPPCLCHSHPVCAIPTLFVPGDAHTCECSNCTLSLASVSSCSETLRARSVCSMAARISSISVVIRLFLRSTIASCSFRSSFSLKASSKWSWESFKGESTLCETQEQAEGMAQSHGRVALCPYLELPLHSFKSFCQHLTSPGSAPAEHDYNDVKKGEHPEEAGCHRDESVCLQPSLHVLGLLELLRALNRVCLVFGSPLGHFTVGLGQGSLQLCLGLLLLLILFPEQVTVVASRLQGVSMTATRRRFYILSFVQITKSLISRTCSSSLALTSLNWSSRARHIFSRLLCEEIENIPQFIKLFRRTTLTMRNTSSCAATLALETDSMLLAKSSISIFSSLFSFSSFCFTRCRLSICSPSSAVLSACFLRRAAAVASCCSVASSRRSLISSSSLDRSARCFSALAREVRSASISSSSSSIRAYEKDNGKEGEKSSRARGSGVNLKIEVTHRLNLELQQLLTKDAGSTDNMPSIHDFFHLLNELNAGSQVHAKVNEFPFNPLLLVLLLLQHEHVVVEELLQFLIGEVDAQLLQAIELQIQNTKKLPVSFKQPSVGKHTYRLKPRMSTAFCRDSRQDGKARRLKHKGQSCGTRQQSPELGLAGQKPLTAAGLAAGLDWLQGYRAAGLQLDGLQGWTGCRAALLCSTHICCQQLLAVINAGNRDFSLAHIEEVIGVGGDEEEICSLAKIKEGNNRRNLKRELPELDDHIGVTMSTELSFKMVPKFLDKWTSQGRASPLETEIPFSPRGKGSLTQVLLVNNLSNGTSPTPPCLSPQFIGIFTAVSVHPYNI</sequence>
<proteinExistence type="predicted"/>
<dbReference type="EMBL" id="JADDUC020000022">
    <property type="protein sequence ID" value="KAI1232288.1"/>
    <property type="molecule type" value="Genomic_DNA"/>
</dbReference>
<keyword evidence="3" id="KW-1185">Reference proteome</keyword>
<reference evidence="2 3" key="2">
    <citation type="journal article" date="2021" name="J. Hered.">
        <title>Feather Gene Expression Elucidates the Developmental Basis of Plumage Iridescence in African Starlings.</title>
        <authorList>
            <person name="Rubenstein D.R."/>
            <person name="Corvelo A."/>
            <person name="MacManes M.D."/>
            <person name="Maia R."/>
            <person name="Narzisi G."/>
            <person name="Rousaki A."/>
            <person name="Vandenabeele P."/>
            <person name="Shawkey M.D."/>
            <person name="Solomon J."/>
        </authorList>
    </citation>
    <scope>NUCLEOTIDE SEQUENCE [LARGE SCALE GENOMIC DNA]</scope>
    <source>
        <strain evidence="2">SS15</strain>
    </source>
</reference>
<organism evidence="1">
    <name type="scientific">Lamprotornis superbus</name>
    <dbReference type="NCBI Taxonomy" id="245042"/>
    <lineage>
        <taxon>Eukaryota</taxon>
        <taxon>Metazoa</taxon>
        <taxon>Chordata</taxon>
        <taxon>Craniata</taxon>
        <taxon>Vertebrata</taxon>
        <taxon>Euteleostomi</taxon>
        <taxon>Archelosauria</taxon>
        <taxon>Archosauria</taxon>
        <taxon>Dinosauria</taxon>
        <taxon>Saurischia</taxon>
        <taxon>Theropoda</taxon>
        <taxon>Coelurosauria</taxon>
        <taxon>Aves</taxon>
        <taxon>Neognathae</taxon>
        <taxon>Neoaves</taxon>
        <taxon>Telluraves</taxon>
        <taxon>Australaves</taxon>
        <taxon>Passeriformes</taxon>
        <taxon>Sturnidae</taxon>
        <taxon>Lamprotornis</taxon>
    </lineage>
</organism>
<evidence type="ECO:0000313" key="2">
    <source>
        <dbReference type="EMBL" id="KAI1232288.1"/>
    </source>
</evidence>
<accession>A0A835NH96</accession>
<dbReference type="Proteomes" id="UP000618051">
    <property type="component" value="Unassembled WGS sequence"/>
</dbReference>
<comment type="caution">
    <text evidence="1">The sequence shown here is derived from an EMBL/GenBank/DDBJ whole genome shotgun (WGS) entry which is preliminary data.</text>
</comment>
<reference evidence="1" key="1">
    <citation type="submission" date="2020-10" db="EMBL/GenBank/DDBJ databases">
        <title>Feather gene expression reveals the developmental basis of iridescence in African starlings.</title>
        <authorList>
            <person name="Rubenstein D.R."/>
        </authorList>
    </citation>
    <scope>NUCLEOTIDE SEQUENCE</scope>
    <source>
        <strain evidence="1">SS15</strain>
        <tissue evidence="1">Liver</tissue>
    </source>
</reference>
<reference evidence="2" key="3">
    <citation type="submission" date="2022-01" db="EMBL/GenBank/DDBJ databases">
        <authorList>
            <person name="Rubenstein D.R."/>
        </authorList>
    </citation>
    <scope>NUCLEOTIDE SEQUENCE</scope>
    <source>
        <strain evidence="2">SS15</strain>
        <tissue evidence="2">Liver</tissue>
    </source>
</reference>
<protein>
    <submittedName>
        <fullName evidence="1">Uncharacterized protein</fullName>
    </submittedName>
</protein>
<gene>
    <name evidence="2" type="ORF">IHE44_0006736</name>
    <name evidence="1" type="ORF">IHE44_006607</name>
</gene>
<evidence type="ECO:0000313" key="3">
    <source>
        <dbReference type="Proteomes" id="UP000618051"/>
    </source>
</evidence>
<feature type="non-terminal residue" evidence="1">
    <location>
        <position position="883"/>
    </location>
</feature>
<dbReference type="EMBL" id="JADDUC010000239">
    <property type="protein sequence ID" value="KAG0115058.1"/>
    <property type="molecule type" value="Genomic_DNA"/>
</dbReference>
<evidence type="ECO:0000313" key="1">
    <source>
        <dbReference type="EMBL" id="KAG0115058.1"/>
    </source>
</evidence>
<name>A0A835NH96_9PASS</name>